<protein>
    <recommendedName>
        <fullName evidence="4">Transposase</fullName>
    </recommendedName>
</protein>
<organism evidence="2 3">
    <name type="scientific">Sphingomonas aurea</name>
    <dbReference type="NCBI Taxonomy" id="3063994"/>
    <lineage>
        <taxon>Bacteria</taxon>
        <taxon>Pseudomonadati</taxon>
        <taxon>Pseudomonadota</taxon>
        <taxon>Alphaproteobacteria</taxon>
        <taxon>Sphingomonadales</taxon>
        <taxon>Sphingomonadaceae</taxon>
        <taxon>Sphingomonas</taxon>
    </lineage>
</organism>
<keyword evidence="3" id="KW-1185">Reference proteome</keyword>
<evidence type="ECO:0008006" key="4">
    <source>
        <dbReference type="Google" id="ProtNLM"/>
    </source>
</evidence>
<evidence type="ECO:0000313" key="2">
    <source>
        <dbReference type="EMBL" id="MDP1028307.1"/>
    </source>
</evidence>
<dbReference type="EMBL" id="JAUUDS010000008">
    <property type="protein sequence ID" value="MDP1028307.1"/>
    <property type="molecule type" value="Genomic_DNA"/>
</dbReference>
<proteinExistence type="predicted"/>
<dbReference type="Proteomes" id="UP001230685">
    <property type="component" value="Unassembled WGS sequence"/>
</dbReference>
<keyword evidence="1" id="KW-1133">Transmembrane helix</keyword>
<feature type="transmembrane region" description="Helical" evidence="1">
    <location>
        <begin position="51"/>
        <end position="71"/>
    </location>
</feature>
<dbReference type="RefSeq" id="WP_305174026.1">
    <property type="nucleotide sequence ID" value="NZ_JAUUDS010000008.1"/>
</dbReference>
<gene>
    <name evidence="2" type="ORF">Q5H91_13875</name>
</gene>
<accession>A0ABT9EMX7</accession>
<keyword evidence="1" id="KW-0472">Membrane</keyword>
<evidence type="ECO:0000313" key="3">
    <source>
        <dbReference type="Proteomes" id="UP001230685"/>
    </source>
</evidence>
<sequence length="72" mass="8442">MLIERHPETYLNIEKLCIFPQQSLWRFTRGGRYKALQDNELNRHVRNLKRLNAVAIVAWLVFGIGVFTAPMS</sequence>
<comment type="caution">
    <text evidence="2">The sequence shown here is derived from an EMBL/GenBank/DDBJ whole genome shotgun (WGS) entry which is preliminary data.</text>
</comment>
<evidence type="ECO:0000256" key="1">
    <source>
        <dbReference type="SAM" id="Phobius"/>
    </source>
</evidence>
<reference evidence="2 3" key="1">
    <citation type="submission" date="2023-07" db="EMBL/GenBank/DDBJ databases">
        <authorList>
            <person name="Kim M.K."/>
        </authorList>
    </citation>
    <scope>NUCLEOTIDE SEQUENCE [LARGE SCALE GENOMIC DNA]</scope>
    <source>
        <strain evidence="2 3">KR1UV-12</strain>
    </source>
</reference>
<keyword evidence="1" id="KW-0812">Transmembrane</keyword>
<name>A0ABT9EMX7_9SPHN</name>